<dbReference type="PATRIC" id="fig|129137.4.peg.6302"/>
<name>A0A0P9R7M0_PSEA0</name>
<comment type="caution">
    <text evidence="1">The sequence shown here is derived from an EMBL/GenBank/DDBJ whole genome shotgun (WGS) entry which is preliminary data.</text>
</comment>
<sequence length="53" mass="5884">MMHLLNRSKSKTHALIEGKERSTMRIIFSAACAHTRPVEDWGGLPFQADLSGS</sequence>
<evidence type="ECO:0000313" key="1">
    <source>
        <dbReference type="EMBL" id="KPX38349.1"/>
    </source>
</evidence>
<dbReference type="EMBL" id="LJQI01000019">
    <property type="protein sequence ID" value="KPX38349.1"/>
    <property type="molecule type" value="Genomic_DNA"/>
</dbReference>
<protein>
    <submittedName>
        <fullName evidence="1">Uncharacterized protein</fullName>
    </submittedName>
</protein>
<reference evidence="1 2" key="1">
    <citation type="submission" date="2015-09" db="EMBL/GenBank/DDBJ databases">
        <title>Genome announcement of multiple Pseudomonas syringae strains.</title>
        <authorList>
            <person name="Thakur S."/>
            <person name="Wang P.W."/>
            <person name="Gong Y."/>
            <person name="Weir B.S."/>
            <person name="Guttman D.S."/>
        </authorList>
    </citation>
    <scope>NUCLEOTIDE SEQUENCE [LARGE SCALE GENOMIC DNA]</scope>
    <source>
        <strain evidence="1 2">ICMP4455</strain>
    </source>
</reference>
<dbReference type="Proteomes" id="UP000050490">
    <property type="component" value="Unassembled WGS sequence"/>
</dbReference>
<accession>A0A0P9R7M0</accession>
<proteinExistence type="predicted"/>
<organism evidence="1 2">
    <name type="scientific">Pseudomonas amygdali pv. eriobotryae</name>
    <dbReference type="NCBI Taxonomy" id="129137"/>
    <lineage>
        <taxon>Bacteria</taxon>
        <taxon>Pseudomonadati</taxon>
        <taxon>Pseudomonadota</taxon>
        <taxon>Gammaproteobacteria</taxon>
        <taxon>Pseudomonadales</taxon>
        <taxon>Pseudomonadaceae</taxon>
        <taxon>Pseudomonas</taxon>
        <taxon>Pseudomonas amygdali</taxon>
    </lineage>
</organism>
<evidence type="ECO:0000313" key="2">
    <source>
        <dbReference type="Proteomes" id="UP000050490"/>
    </source>
</evidence>
<dbReference type="AlphaFoldDB" id="A0A0P9R7M0"/>
<gene>
    <name evidence="1" type="ORF">ALO70_200016</name>
</gene>